<organism evidence="4 5">
    <name type="scientific">Smittium megazygosporum</name>
    <dbReference type="NCBI Taxonomy" id="133381"/>
    <lineage>
        <taxon>Eukaryota</taxon>
        <taxon>Fungi</taxon>
        <taxon>Fungi incertae sedis</taxon>
        <taxon>Zoopagomycota</taxon>
        <taxon>Kickxellomycotina</taxon>
        <taxon>Harpellomycetes</taxon>
        <taxon>Harpellales</taxon>
        <taxon>Legeriomycetaceae</taxon>
        <taxon>Smittium</taxon>
    </lineage>
</organism>
<feature type="compositionally biased region" description="Basic and acidic residues" evidence="2">
    <location>
        <begin position="578"/>
        <end position="591"/>
    </location>
</feature>
<dbReference type="Pfam" id="PF06221">
    <property type="entry name" value="zf-C2HC5"/>
    <property type="match status" value="1"/>
</dbReference>
<evidence type="ECO:0000313" key="4">
    <source>
        <dbReference type="EMBL" id="PVV03944.1"/>
    </source>
</evidence>
<dbReference type="OrthoDB" id="338816at2759"/>
<dbReference type="InterPro" id="IPR039128">
    <property type="entry name" value="TRIP4-like"/>
</dbReference>
<dbReference type="GO" id="GO:0008270">
    <property type="term" value="F:zinc ion binding"/>
    <property type="evidence" value="ECO:0007669"/>
    <property type="project" value="InterPro"/>
</dbReference>
<dbReference type="Proteomes" id="UP000245609">
    <property type="component" value="Unassembled WGS sequence"/>
</dbReference>
<dbReference type="STRING" id="133381.A0A2T9ZH87"/>
<feature type="region of interest" description="Disordered" evidence="2">
    <location>
        <begin position="557"/>
        <end position="597"/>
    </location>
</feature>
<dbReference type="PANTHER" id="PTHR12963">
    <property type="entry name" value="THYROID RECEPTOR INTERACTING PROTEIN RELATED"/>
    <property type="match status" value="1"/>
</dbReference>
<sequence length="619" mass="69680">MQLAEFKSSAVEKLSSFLSVSKQESAALTEKLLKVSSAEELETELLDILGFEESALEIVSFFISNYSLWTKPATQKVDPEPNNHNKKEFKNQKKNSYATASNKKEDLSLGKATSTKNNNLSTRSEKDISNEKPRIVGYRKELSNPVYFQGSKNGKNKTSDSEPVMQNPASLAVSSKIMAEILPESESFKLNESKNLEDSKLSKSTSSSSKLAPNSQNSSTAVSKTKKNNKPSPKVKYQRQICGCQALSHPLFTNCLNCGRTICVIEGSGPCFGCGAKVESRRQQAVDQIKKLLVLDDSIDKNTESVAEKVYDLIYIKPDLNKTGTSKKVKGHTSRKTEDKSHASRYSSKLGGTVYSDTKEWLPANKVHQIQSQNNNSKTASSNSNFIKKSYLEKDEVSKRLVFIEEKLRTMGITSDTVISEIKKSFEANNTLNRLLELDLISFQTQKIIDEKADFDIDAVNQWMTSQEKVAMEKAIRQHKENLEQAERNKTSSIRVLRLDIEKKTISFEREKEKELPKLTDLINQFTINEEAEIQPKFEESKTAKRRPIKFNRPEIVLPGEMTKKSTPQNNKKASKPFSKENKASRGRAKEVTQNVKKSNTFSNDFTKIINVSLQDTQN</sequence>
<reference evidence="4 5" key="1">
    <citation type="journal article" date="2018" name="MBio">
        <title>Comparative Genomics Reveals the Core Gene Toolbox for the Fungus-Insect Symbiosis.</title>
        <authorList>
            <person name="Wang Y."/>
            <person name="Stata M."/>
            <person name="Wang W."/>
            <person name="Stajich J.E."/>
            <person name="White M.M."/>
            <person name="Moncalvo J.M."/>
        </authorList>
    </citation>
    <scope>NUCLEOTIDE SEQUENCE [LARGE SCALE GENOMIC DNA]</scope>
    <source>
        <strain evidence="4 5">SC-DP-2</strain>
    </source>
</reference>
<feature type="compositionally biased region" description="Polar residues" evidence="2">
    <location>
        <begin position="111"/>
        <end position="122"/>
    </location>
</feature>
<feature type="region of interest" description="Disordered" evidence="2">
    <location>
        <begin position="193"/>
        <end position="233"/>
    </location>
</feature>
<feature type="region of interest" description="Disordered" evidence="2">
    <location>
        <begin position="73"/>
        <end position="166"/>
    </location>
</feature>
<feature type="region of interest" description="Disordered" evidence="2">
    <location>
        <begin position="325"/>
        <end position="345"/>
    </location>
</feature>
<evidence type="ECO:0000256" key="1">
    <source>
        <dbReference type="SAM" id="Coils"/>
    </source>
</evidence>
<gene>
    <name evidence="4" type="ORF">BB560_001569</name>
</gene>
<keyword evidence="5" id="KW-1185">Reference proteome</keyword>
<accession>A0A2T9ZH87</accession>
<protein>
    <recommendedName>
        <fullName evidence="3">TRIP4/RQT4 C2HC5-type zinc finger domain-containing protein</fullName>
    </recommendedName>
</protein>
<proteinExistence type="predicted"/>
<dbReference type="GO" id="GO:0045893">
    <property type="term" value="P:positive regulation of DNA-templated transcription"/>
    <property type="evidence" value="ECO:0007669"/>
    <property type="project" value="TreeGrafter"/>
</dbReference>
<feature type="coiled-coil region" evidence="1">
    <location>
        <begin position="469"/>
        <end position="496"/>
    </location>
</feature>
<dbReference type="PANTHER" id="PTHR12963:SF4">
    <property type="entry name" value="ACTIVATING SIGNAL COINTEGRATOR 1"/>
    <property type="match status" value="1"/>
</dbReference>
<feature type="compositionally biased region" description="Basic residues" evidence="2">
    <location>
        <begin position="325"/>
        <end position="334"/>
    </location>
</feature>
<keyword evidence="1" id="KW-0175">Coiled coil</keyword>
<feature type="compositionally biased region" description="Basic and acidic residues" evidence="2">
    <location>
        <begin position="77"/>
        <end position="91"/>
    </location>
</feature>
<comment type="caution">
    <text evidence="4">The sequence shown here is derived from an EMBL/GenBank/DDBJ whole genome shotgun (WGS) entry which is preliminary data.</text>
</comment>
<feature type="compositionally biased region" description="Polar residues" evidence="2">
    <location>
        <begin position="212"/>
        <end position="221"/>
    </location>
</feature>
<evidence type="ECO:0000313" key="5">
    <source>
        <dbReference type="Proteomes" id="UP000245609"/>
    </source>
</evidence>
<feature type="domain" description="TRIP4/RQT4 C2HC5-type zinc finger" evidence="3">
    <location>
        <begin position="240"/>
        <end position="284"/>
    </location>
</feature>
<evidence type="ECO:0000256" key="2">
    <source>
        <dbReference type="SAM" id="MobiDB-lite"/>
    </source>
</evidence>
<feature type="compositionally biased region" description="Low complexity" evidence="2">
    <location>
        <begin position="202"/>
        <end position="211"/>
    </location>
</feature>
<dbReference type="InterPro" id="IPR009349">
    <property type="entry name" value="TRIP4/RQT4_C2HC5_Znf"/>
</dbReference>
<evidence type="ECO:0000259" key="3">
    <source>
        <dbReference type="Pfam" id="PF06221"/>
    </source>
</evidence>
<dbReference type="GO" id="GO:0005634">
    <property type="term" value="C:nucleus"/>
    <property type="evidence" value="ECO:0007669"/>
    <property type="project" value="InterPro"/>
</dbReference>
<dbReference type="GO" id="GO:0072344">
    <property type="term" value="P:rescue of stalled ribosome"/>
    <property type="evidence" value="ECO:0007669"/>
    <property type="project" value="InterPro"/>
</dbReference>
<dbReference type="EMBL" id="MBFS01000179">
    <property type="protein sequence ID" value="PVV03944.1"/>
    <property type="molecule type" value="Genomic_DNA"/>
</dbReference>
<name>A0A2T9ZH87_9FUNG</name>
<feature type="compositionally biased region" description="Basic and acidic residues" evidence="2">
    <location>
        <begin position="123"/>
        <end position="142"/>
    </location>
</feature>
<dbReference type="GO" id="GO:0180022">
    <property type="term" value="C:RQC-trigger complex"/>
    <property type="evidence" value="ECO:0007669"/>
    <property type="project" value="InterPro"/>
</dbReference>
<dbReference type="AlphaFoldDB" id="A0A2T9ZH87"/>